<sequence length="225" mass="25505">MGYDIFVSEDLHADHPSLLASLQSLFADNSEGEDVDIAVLPGQLPGVKTVQWGHGFHTLQPSLTLLWLSLEELDTHIRNNSLTTFIDEFWEHFGQPNPSQHTTLLLLFGHGSSFEDQARVELEMCRMEVQYCCLHRKAASEHEAAVIIHTYTRGLWKMIASPSPQECFEIYLDMLLTIPAMTPERAALVTSCHRNPRSLHEALRAVENEVRSGEVILNRSLVRLY</sequence>
<protein>
    <submittedName>
        <fullName evidence="1">Uncharacterized protein</fullName>
    </submittedName>
</protein>
<evidence type="ECO:0000313" key="1">
    <source>
        <dbReference type="EMBL" id="KAL0058335.1"/>
    </source>
</evidence>
<comment type="caution">
    <text evidence="1">The sequence shown here is derived from an EMBL/GenBank/DDBJ whole genome shotgun (WGS) entry which is preliminary data.</text>
</comment>
<reference evidence="1 2" key="1">
    <citation type="submission" date="2024-05" db="EMBL/GenBank/DDBJ databases">
        <title>A draft genome resource for the thread blight pathogen Marasmius tenuissimus strain MS-2.</title>
        <authorList>
            <person name="Yulfo-Soto G.E."/>
            <person name="Baruah I.K."/>
            <person name="Amoako-Attah I."/>
            <person name="Bukari Y."/>
            <person name="Meinhardt L.W."/>
            <person name="Bailey B.A."/>
            <person name="Cohen S.P."/>
        </authorList>
    </citation>
    <scope>NUCLEOTIDE SEQUENCE [LARGE SCALE GENOMIC DNA]</scope>
    <source>
        <strain evidence="1 2">MS-2</strain>
    </source>
</reference>
<accession>A0ABR2Z9I1</accession>
<dbReference type="InterPro" id="IPR042530">
    <property type="entry name" value="EME1/EME2_C"/>
</dbReference>
<organism evidence="1 2">
    <name type="scientific">Marasmius tenuissimus</name>
    <dbReference type="NCBI Taxonomy" id="585030"/>
    <lineage>
        <taxon>Eukaryota</taxon>
        <taxon>Fungi</taxon>
        <taxon>Dikarya</taxon>
        <taxon>Basidiomycota</taxon>
        <taxon>Agaricomycotina</taxon>
        <taxon>Agaricomycetes</taxon>
        <taxon>Agaricomycetidae</taxon>
        <taxon>Agaricales</taxon>
        <taxon>Marasmiineae</taxon>
        <taxon>Marasmiaceae</taxon>
        <taxon>Marasmius</taxon>
    </lineage>
</organism>
<dbReference type="Proteomes" id="UP001437256">
    <property type="component" value="Unassembled WGS sequence"/>
</dbReference>
<keyword evidence="2" id="KW-1185">Reference proteome</keyword>
<dbReference type="EMBL" id="JBBXMP010000330">
    <property type="protein sequence ID" value="KAL0058335.1"/>
    <property type="molecule type" value="Genomic_DNA"/>
</dbReference>
<evidence type="ECO:0000313" key="2">
    <source>
        <dbReference type="Proteomes" id="UP001437256"/>
    </source>
</evidence>
<gene>
    <name evidence="1" type="ORF">AAF712_015003</name>
</gene>
<proteinExistence type="predicted"/>
<name>A0ABR2Z9I1_9AGAR</name>
<dbReference type="Gene3D" id="1.10.150.670">
    <property type="entry name" value="Crossover junction endonuclease EME1, DNA-binding domain"/>
    <property type="match status" value="1"/>
</dbReference>